<dbReference type="Proteomes" id="UP001501777">
    <property type="component" value="Unassembled WGS sequence"/>
</dbReference>
<sequence length="116" mass="12455">MRRGLRERRSRHGRAPTAGPRTACCPARDGEARKQTLRALAPVRTSPRAGLLGRRSLHGGVPVVVGPGSRMRWLRVPGRGARAEMLWALGLVRLRMPAGMGWRSLHGVAPAVVGAG</sequence>
<accession>A0ABN3KSY1</accession>
<feature type="compositionally biased region" description="Basic residues" evidence="1">
    <location>
        <begin position="1"/>
        <end position="14"/>
    </location>
</feature>
<comment type="caution">
    <text evidence="2">The sequence shown here is derived from an EMBL/GenBank/DDBJ whole genome shotgun (WGS) entry which is preliminary data.</text>
</comment>
<name>A0ABN3KSY1_STRLO</name>
<gene>
    <name evidence="2" type="ORF">GCM10010276_01390</name>
</gene>
<evidence type="ECO:0000313" key="2">
    <source>
        <dbReference type="EMBL" id="GAA2470942.1"/>
    </source>
</evidence>
<evidence type="ECO:0000256" key="1">
    <source>
        <dbReference type="SAM" id="MobiDB-lite"/>
    </source>
</evidence>
<protein>
    <submittedName>
        <fullName evidence="2">Uncharacterized protein</fullName>
    </submittedName>
</protein>
<keyword evidence="3" id="KW-1185">Reference proteome</keyword>
<feature type="region of interest" description="Disordered" evidence="1">
    <location>
        <begin position="1"/>
        <end position="27"/>
    </location>
</feature>
<proteinExistence type="predicted"/>
<dbReference type="EMBL" id="BAAASG010000001">
    <property type="protein sequence ID" value="GAA2470942.1"/>
    <property type="molecule type" value="Genomic_DNA"/>
</dbReference>
<organism evidence="2 3">
    <name type="scientific">Streptomyces longisporus</name>
    <dbReference type="NCBI Taxonomy" id="1948"/>
    <lineage>
        <taxon>Bacteria</taxon>
        <taxon>Bacillati</taxon>
        <taxon>Actinomycetota</taxon>
        <taxon>Actinomycetes</taxon>
        <taxon>Kitasatosporales</taxon>
        <taxon>Streptomycetaceae</taxon>
        <taxon>Streptomyces</taxon>
    </lineage>
</organism>
<evidence type="ECO:0000313" key="3">
    <source>
        <dbReference type="Proteomes" id="UP001501777"/>
    </source>
</evidence>
<reference evidence="2 3" key="1">
    <citation type="journal article" date="2019" name="Int. J. Syst. Evol. Microbiol.">
        <title>The Global Catalogue of Microorganisms (GCM) 10K type strain sequencing project: providing services to taxonomists for standard genome sequencing and annotation.</title>
        <authorList>
            <consortium name="The Broad Institute Genomics Platform"/>
            <consortium name="The Broad Institute Genome Sequencing Center for Infectious Disease"/>
            <person name="Wu L."/>
            <person name="Ma J."/>
        </authorList>
    </citation>
    <scope>NUCLEOTIDE SEQUENCE [LARGE SCALE GENOMIC DNA]</scope>
    <source>
        <strain evidence="2 3">JCM 4395</strain>
    </source>
</reference>